<dbReference type="EMBL" id="CAEZZJ010000081">
    <property type="protein sequence ID" value="CAB4760070.1"/>
    <property type="molecule type" value="Genomic_DNA"/>
</dbReference>
<proteinExistence type="predicted"/>
<accession>A0A6J6UJN9</accession>
<evidence type="ECO:0000313" key="1">
    <source>
        <dbReference type="EMBL" id="CAB4760070.1"/>
    </source>
</evidence>
<sequence>MKKAAFFIAFLAFTRIGFSLGFSEAPVGIGNFFLGQPAIENSNLNQVLGLLV</sequence>
<organism evidence="1">
    <name type="scientific">freshwater metagenome</name>
    <dbReference type="NCBI Taxonomy" id="449393"/>
    <lineage>
        <taxon>unclassified sequences</taxon>
        <taxon>metagenomes</taxon>
        <taxon>ecological metagenomes</taxon>
    </lineage>
</organism>
<reference evidence="1" key="1">
    <citation type="submission" date="2020-05" db="EMBL/GenBank/DDBJ databases">
        <authorList>
            <person name="Chiriac C."/>
            <person name="Salcher M."/>
            <person name="Ghai R."/>
            <person name="Kavagutti S V."/>
        </authorList>
    </citation>
    <scope>NUCLEOTIDE SEQUENCE</scope>
</reference>
<name>A0A6J6UJN9_9ZZZZ</name>
<protein>
    <submittedName>
        <fullName evidence="1">Unannotated protein</fullName>
    </submittedName>
</protein>
<dbReference type="AlphaFoldDB" id="A0A6J6UJN9"/>
<gene>
    <name evidence="1" type="ORF">UFOPK2852_00732</name>
</gene>